<dbReference type="Proteomes" id="UP000626786">
    <property type="component" value="Unassembled WGS sequence"/>
</dbReference>
<dbReference type="SUPFAM" id="SSF111126">
    <property type="entry name" value="Ligand-binding domain in the NO signalling and Golgi transport"/>
    <property type="match status" value="1"/>
</dbReference>
<evidence type="ECO:0000313" key="1">
    <source>
        <dbReference type="EMBL" id="MBD7982962.1"/>
    </source>
</evidence>
<proteinExistence type="predicted"/>
<dbReference type="Pfam" id="PF10702">
    <property type="entry name" value="DUF2507"/>
    <property type="match status" value="1"/>
</dbReference>
<organism evidence="1 2">
    <name type="scientific">Sporosarcina quadrami</name>
    <dbReference type="NCBI Taxonomy" id="2762234"/>
    <lineage>
        <taxon>Bacteria</taxon>
        <taxon>Bacillati</taxon>
        <taxon>Bacillota</taxon>
        <taxon>Bacilli</taxon>
        <taxon>Bacillales</taxon>
        <taxon>Caryophanaceae</taxon>
        <taxon>Sporosarcina</taxon>
    </lineage>
</organism>
<dbReference type="InterPro" id="IPR024096">
    <property type="entry name" value="NO_sig/Golgi_transp_ligand-bd"/>
</dbReference>
<reference evidence="1 2" key="1">
    <citation type="submission" date="2020-08" db="EMBL/GenBank/DDBJ databases">
        <title>A Genomic Blueprint of the Chicken Gut Microbiome.</title>
        <authorList>
            <person name="Gilroy R."/>
            <person name="Ravi A."/>
            <person name="Getino M."/>
            <person name="Pursley I."/>
            <person name="Horton D.L."/>
            <person name="Alikhan N.-F."/>
            <person name="Baker D."/>
            <person name="Gharbi K."/>
            <person name="Hall N."/>
            <person name="Watson M."/>
            <person name="Adriaenssens E.M."/>
            <person name="Foster-Nyarko E."/>
            <person name="Jarju S."/>
            <person name="Secka A."/>
            <person name="Antonio M."/>
            <person name="Oren A."/>
            <person name="Chaudhuri R."/>
            <person name="La Ragione R.M."/>
            <person name="Hildebrand F."/>
            <person name="Pallen M.J."/>
        </authorList>
    </citation>
    <scope>NUCLEOTIDE SEQUENCE [LARGE SCALE GENOMIC DNA]</scope>
    <source>
        <strain evidence="1 2">Sa2YVA2</strain>
    </source>
</reference>
<evidence type="ECO:0000313" key="2">
    <source>
        <dbReference type="Proteomes" id="UP000626786"/>
    </source>
</evidence>
<dbReference type="EMBL" id="JACSQN010000001">
    <property type="protein sequence ID" value="MBD7982962.1"/>
    <property type="molecule type" value="Genomic_DNA"/>
</dbReference>
<protein>
    <submittedName>
        <fullName evidence="1">DUF2507 domain-containing protein</fullName>
    </submittedName>
</protein>
<dbReference type="Gene3D" id="3.30.1380.20">
    <property type="entry name" value="Trafficking protein particle complex subunit 3"/>
    <property type="match status" value="1"/>
</dbReference>
<gene>
    <name evidence="1" type="ORF">H9649_00090</name>
</gene>
<accession>A0ABR8U4J9</accession>
<keyword evidence="2" id="KW-1185">Reference proteome</keyword>
<name>A0ABR8U4J9_9BACL</name>
<dbReference type="InterPro" id="IPR019642">
    <property type="entry name" value="DUF2507"/>
</dbReference>
<sequence length="140" mass="16373">MLTIEIETKPTQLGYEILKDHVLPSILGKHEDDILYWAGKSVARKFPVFSIDEIPTFFEEAGWGPLTYEDARAPKDESWLTLRQSDRTLLEKRSYQLEAGFIAQQFQKLNGFLTECYGEKLLKDDQIRFIVKWDPKTKMQ</sequence>
<comment type="caution">
    <text evidence="1">The sequence shown here is derived from an EMBL/GenBank/DDBJ whole genome shotgun (WGS) entry which is preliminary data.</text>
</comment>